<keyword evidence="2" id="KW-1185">Reference proteome</keyword>
<protein>
    <submittedName>
        <fullName evidence="1">Uncharacterized protein</fullName>
    </submittedName>
</protein>
<evidence type="ECO:0000313" key="2">
    <source>
        <dbReference type="Proteomes" id="UP000215914"/>
    </source>
</evidence>
<name>A0A9K3JY39_HELAN</name>
<gene>
    <name evidence="1" type="ORF">HanXRQr2_Chr01g0042521</name>
</gene>
<comment type="caution">
    <text evidence="1">The sequence shown here is derived from an EMBL/GenBank/DDBJ whole genome shotgun (WGS) entry which is preliminary data.</text>
</comment>
<dbReference type="Gramene" id="mRNA:HanXRQr2_Chr01g0042521">
    <property type="protein sequence ID" value="CDS:HanXRQr2_Chr01g0042521.1"/>
    <property type="gene ID" value="HanXRQr2_Chr01g0042521"/>
</dbReference>
<sequence>MARAWRTTRLIWMANVVCKSIPVDQIGEILIRVLRSSTCCNVHRFHGFLMEPSGFMSPSVTKAAWFRNLYRI</sequence>
<dbReference type="EMBL" id="MNCJ02000316">
    <property type="protein sequence ID" value="KAF5823828.1"/>
    <property type="molecule type" value="Genomic_DNA"/>
</dbReference>
<dbReference type="Proteomes" id="UP000215914">
    <property type="component" value="Unassembled WGS sequence"/>
</dbReference>
<reference evidence="1" key="2">
    <citation type="submission" date="2020-06" db="EMBL/GenBank/DDBJ databases">
        <title>Helianthus annuus Genome sequencing and assembly Release 2.</title>
        <authorList>
            <person name="Gouzy J."/>
            <person name="Langlade N."/>
            <person name="Munos S."/>
        </authorList>
    </citation>
    <scope>NUCLEOTIDE SEQUENCE</scope>
    <source>
        <tissue evidence="1">Leaves</tissue>
    </source>
</reference>
<accession>A0A9K3JY39</accession>
<organism evidence="1 2">
    <name type="scientific">Helianthus annuus</name>
    <name type="common">Common sunflower</name>
    <dbReference type="NCBI Taxonomy" id="4232"/>
    <lineage>
        <taxon>Eukaryota</taxon>
        <taxon>Viridiplantae</taxon>
        <taxon>Streptophyta</taxon>
        <taxon>Embryophyta</taxon>
        <taxon>Tracheophyta</taxon>
        <taxon>Spermatophyta</taxon>
        <taxon>Magnoliopsida</taxon>
        <taxon>eudicotyledons</taxon>
        <taxon>Gunneridae</taxon>
        <taxon>Pentapetalae</taxon>
        <taxon>asterids</taxon>
        <taxon>campanulids</taxon>
        <taxon>Asterales</taxon>
        <taxon>Asteraceae</taxon>
        <taxon>Asteroideae</taxon>
        <taxon>Heliantheae alliance</taxon>
        <taxon>Heliantheae</taxon>
        <taxon>Helianthus</taxon>
    </lineage>
</organism>
<evidence type="ECO:0000313" key="1">
    <source>
        <dbReference type="EMBL" id="KAF5823828.1"/>
    </source>
</evidence>
<dbReference type="AlphaFoldDB" id="A0A9K3JY39"/>
<reference evidence="1" key="1">
    <citation type="journal article" date="2017" name="Nature">
        <title>The sunflower genome provides insights into oil metabolism, flowering and Asterid evolution.</title>
        <authorList>
            <person name="Badouin H."/>
            <person name="Gouzy J."/>
            <person name="Grassa C.J."/>
            <person name="Murat F."/>
            <person name="Staton S.E."/>
            <person name="Cottret L."/>
            <person name="Lelandais-Briere C."/>
            <person name="Owens G.L."/>
            <person name="Carrere S."/>
            <person name="Mayjonade B."/>
            <person name="Legrand L."/>
            <person name="Gill N."/>
            <person name="Kane N.C."/>
            <person name="Bowers J.E."/>
            <person name="Hubner S."/>
            <person name="Bellec A."/>
            <person name="Berard A."/>
            <person name="Berges H."/>
            <person name="Blanchet N."/>
            <person name="Boniface M.C."/>
            <person name="Brunel D."/>
            <person name="Catrice O."/>
            <person name="Chaidir N."/>
            <person name="Claudel C."/>
            <person name="Donnadieu C."/>
            <person name="Faraut T."/>
            <person name="Fievet G."/>
            <person name="Helmstetter N."/>
            <person name="King M."/>
            <person name="Knapp S.J."/>
            <person name="Lai Z."/>
            <person name="Le Paslier M.C."/>
            <person name="Lippi Y."/>
            <person name="Lorenzon L."/>
            <person name="Mandel J.R."/>
            <person name="Marage G."/>
            <person name="Marchand G."/>
            <person name="Marquand E."/>
            <person name="Bret-Mestries E."/>
            <person name="Morien E."/>
            <person name="Nambeesan S."/>
            <person name="Nguyen T."/>
            <person name="Pegot-Espagnet P."/>
            <person name="Pouilly N."/>
            <person name="Raftis F."/>
            <person name="Sallet E."/>
            <person name="Schiex T."/>
            <person name="Thomas J."/>
            <person name="Vandecasteele C."/>
            <person name="Vares D."/>
            <person name="Vear F."/>
            <person name="Vautrin S."/>
            <person name="Crespi M."/>
            <person name="Mangin B."/>
            <person name="Burke J.M."/>
            <person name="Salse J."/>
            <person name="Munos S."/>
            <person name="Vincourt P."/>
            <person name="Rieseberg L.H."/>
            <person name="Langlade N.B."/>
        </authorList>
    </citation>
    <scope>NUCLEOTIDE SEQUENCE</scope>
    <source>
        <tissue evidence="1">Leaves</tissue>
    </source>
</reference>
<proteinExistence type="predicted"/>